<sequence>MYLHESYNIEALNFLLDSININIPQLKAFNLMKFTRKITTEELNEMIIENEVANVAALIDDYHRWNDPRLQPTLSYEMKPSKRRRYLKYDEETGWDESVRWENIHGRHRKTAKFECKKDRKNIIKNVTTFNKYVGQDNILRVCARLGGFNWIYFRGDRFTKHPAFLEKIDCVGDSTFCDIYLKISPQLI</sequence>
<protein>
    <submittedName>
        <fullName evidence="1">Uncharacterized protein</fullName>
    </submittedName>
</protein>
<dbReference type="Proteomes" id="UP000095598">
    <property type="component" value="Unassembled WGS sequence"/>
</dbReference>
<evidence type="ECO:0000313" key="2">
    <source>
        <dbReference type="Proteomes" id="UP000095598"/>
    </source>
</evidence>
<proteinExistence type="predicted"/>
<gene>
    <name evidence="1" type="ORF">ERS852425_01936</name>
</gene>
<reference evidence="1 2" key="1">
    <citation type="submission" date="2015-09" db="EMBL/GenBank/DDBJ databases">
        <authorList>
            <consortium name="Pathogen Informatics"/>
        </authorList>
    </citation>
    <scope>NUCLEOTIDE SEQUENCE [LARGE SCALE GENOMIC DNA]</scope>
    <source>
        <strain evidence="1 2">2789STDY5608868</strain>
    </source>
</reference>
<evidence type="ECO:0000313" key="1">
    <source>
        <dbReference type="EMBL" id="CUM99598.1"/>
    </source>
</evidence>
<dbReference type="AlphaFoldDB" id="A0A173TEF0"/>
<dbReference type="RefSeq" id="WP_055258843.1">
    <property type="nucleotide sequence ID" value="NZ_CYXT01000014.1"/>
</dbReference>
<name>A0A173TEF0_ANAHA</name>
<organism evidence="1 2">
    <name type="scientific">Anaerostipes hadrus</name>
    <dbReference type="NCBI Taxonomy" id="649756"/>
    <lineage>
        <taxon>Bacteria</taxon>
        <taxon>Bacillati</taxon>
        <taxon>Bacillota</taxon>
        <taxon>Clostridia</taxon>
        <taxon>Lachnospirales</taxon>
        <taxon>Lachnospiraceae</taxon>
        <taxon>Anaerostipes</taxon>
    </lineage>
</organism>
<accession>A0A173TEF0</accession>
<dbReference type="EMBL" id="CYXT01000014">
    <property type="protein sequence ID" value="CUM99598.1"/>
    <property type="molecule type" value="Genomic_DNA"/>
</dbReference>